<protein>
    <submittedName>
        <fullName evidence="1">Uncharacterized protein</fullName>
    </submittedName>
</protein>
<evidence type="ECO:0000313" key="2">
    <source>
        <dbReference type="Proteomes" id="UP001597512"/>
    </source>
</evidence>
<sequence>MDTEALFDQFKAFHKTQSLSDSQNHFIKDGVNNPDLFGKQKTKILFIAKEHNYIGLPDDQSYACDYRVWSKQGIYLRFAHRLSEWAYGLMNNFPPYEQLTNKNKHEALQSITFINVKKASGSASANPEHIC</sequence>
<dbReference type="EMBL" id="JBHUOM010000048">
    <property type="protein sequence ID" value="MFD2937867.1"/>
    <property type="molecule type" value="Genomic_DNA"/>
</dbReference>
<proteinExistence type="predicted"/>
<evidence type="ECO:0000313" key="1">
    <source>
        <dbReference type="EMBL" id="MFD2937867.1"/>
    </source>
</evidence>
<dbReference type="Proteomes" id="UP001597512">
    <property type="component" value="Unassembled WGS sequence"/>
</dbReference>
<reference evidence="2" key="1">
    <citation type="journal article" date="2019" name="Int. J. Syst. Evol. Microbiol.">
        <title>The Global Catalogue of Microorganisms (GCM) 10K type strain sequencing project: providing services to taxonomists for standard genome sequencing and annotation.</title>
        <authorList>
            <consortium name="The Broad Institute Genomics Platform"/>
            <consortium name="The Broad Institute Genome Sequencing Center for Infectious Disease"/>
            <person name="Wu L."/>
            <person name="Ma J."/>
        </authorList>
    </citation>
    <scope>NUCLEOTIDE SEQUENCE [LARGE SCALE GENOMIC DNA]</scope>
    <source>
        <strain evidence="2">KCTC 52490</strain>
    </source>
</reference>
<organism evidence="1 2">
    <name type="scientific">Spirosoma flavum</name>
    <dbReference type="NCBI Taxonomy" id="2048557"/>
    <lineage>
        <taxon>Bacteria</taxon>
        <taxon>Pseudomonadati</taxon>
        <taxon>Bacteroidota</taxon>
        <taxon>Cytophagia</taxon>
        <taxon>Cytophagales</taxon>
        <taxon>Cytophagaceae</taxon>
        <taxon>Spirosoma</taxon>
    </lineage>
</organism>
<gene>
    <name evidence="1" type="ORF">ACFS25_29145</name>
</gene>
<keyword evidence="2" id="KW-1185">Reference proteome</keyword>
<name>A0ABW6ATA6_9BACT</name>
<dbReference type="RefSeq" id="WP_381508339.1">
    <property type="nucleotide sequence ID" value="NZ_JBHUOM010000048.1"/>
</dbReference>
<accession>A0ABW6ATA6</accession>
<comment type="caution">
    <text evidence="1">The sequence shown here is derived from an EMBL/GenBank/DDBJ whole genome shotgun (WGS) entry which is preliminary data.</text>
</comment>